<evidence type="ECO:0000259" key="1">
    <source>
        <dbReference type="Pfam" id="PF01507"/>
    </source>
</evidence>
<keyword evidence="3" id="KW-1185">Reference proteome</keyword>
<dbReference type="KEGG" id="aex:Astex_3812"/>
<protein>
    <submittedName>
        <fullName evidence="2">Phosphoadenosine phosphosulfate reductase</fullName>
    </submittedName>
</protein>
<dbReference type="Gene3D" id="3.40.50.620">
    <property type="entry name" value="HUPs"/>
    <property type="match status" value="1"/>
</dbReference>
<feature type="domain" description="Phosphoadenosine phosphosulphate reductase" evidence="1">
    <location>
        <begin position="8"/>
        <end position="104"/>
    </location>
</feature>
<gene>
    <name evidence="2" type="ordered locus">Astex_3812</name>
</gene>
<dbReference type="HOGENOM" id="CLU_064283_0_0_5"/>
<dbReference type="PANTHER" id="PTHR43196:SF2">
    <property type="entry name" value="PHOSPHOADENOSINE PHOSPHOSULFATE REDUCTASE"/>
    <property type="match status" value="1"/>
</dbReference>
<accession>E8RW00</accession>
<dbReference type="RefSeq" id="WP_013481235.1">
    <property type="nucleotide sequence ID" value="NC_014819.1"/>
</dbReference>
<dbReference type="Proteomes" id="UP000001492">
    <property type="component" value="Plasmid pASTEX02"/>
</dbReference>
<geneLocation type="plasmid" evidence="2 3">
    <name>pASTEX02</name>
</geneLocation>
<dbReference type="Pfam" id="PF01507">
    <property type="entry name" value="PAPS_reduct"/>
    <property type="match status" value="1"/>
</dbReference>
<organism evidence="2 3">
    <name type="scientific">Asticcacaulis excentricus (strain ATCC 15261 / DSM 4724 / KCTC 12464 / NCIMB 9791 / VKM B-1370 / CB 48)</name>
    <dbReference type="NCBI Taxonomy" id="573065"/>
    <lineage>
        <taxon>Bacteria</taxon>
        <taxon>Pseudomonadati</taxon>
        <taxon>Pseudomonadota</taxon>
        <taxon>Alphaproteobacteria</taxon>
        <taxon>Caulobacterales</taxon>
        <taxon>Caulobacteraceae</taxon>
        <taxon>Asticcacaulis</taxon>
    </lineage>
</organism>
<sequence>MTHSERHILGVSGGRDSAALAVYMRQHYPDLPLEYFFTDTGKELPEVYTFLDRLEGFLGKPILRLNPDRDFDFWLDEYGHFLPSARTRWCTRQLKLRPLEQWIRPDLESGTIIHSYVAIRADEPTREGYQATHPNMRVHLPLREAGIDRQGVIEMLDQADVGEPEYYKWRSRSGCTFCFFQQKIEWVRLAEHHPDRFEEAVRYEKTALKDGSPFTWSQGESLPELIEPARVEQIKADYERRVARLRDRRNRNPLAVGLPESVDDIYGIDEAAGGCVICHK</sequence>
<dbReference type="GO" id="GO:0003824">
    <property type="term" value="F:catalytic activity"/>
    <property type="evidence" value="ECO:0007669"/>
    <property type="project" value="InterPro"/>
</dbReference>
<keyword evidence="2" id="KW-0614">Plasmid</keyword>
<dbReference type="SUPFAM" id="SSF52402">
    <property type="entry name" value="Adenine nucleotide alpha hydrolases-like"/>
    <property type="match status" value="1"/>
</dbReference>
<proteinExistence type="predicted"/>
<dbReference type="AlphaFoldDB" id="E8RW00"/>
<evidence type="ECO:0000313" key="3">
    <source>
        <dbReference type="Proteomes" id="UP000001492"/>
    </source>
</evidence>
<name>E8RW00_ASTEC</name>
<reference evidence="3" key="1">
    <citation type="submission" date="2010-12" db="EMBL/GenBank/DDBJ databases">
        <title>Complete sequence of plasmid 2 of Asticcacaulis excentricus CB 48.</title>
        <authorList>
            <consortium name="US DOE Joint Genome Institute"/>
            <person name="Lucas S."/>
            <person name="Copeland A."/>
            <person name="Lapidus A."/>
            <person name="Cheng J.-F."/>
            <person name="Bruce D."/>
            <person name="Goodwin L."/>
            <person name="Pitluck S."/>
            <person name="Teshima H."/>
            <person name="Davenport K."/>
            <person name="Detter J.C."/>
            <person name="Han C."/>
            <person name="Tapia R."/>
            <person name="Land M."/>
            <person name="Hauser L."/>
            <person name="Jeffries C."/>
            <person name="Kyrpides N."/>
            <person name="Ivanova N."/>
            <person name="Ovchinnikova G."/>
            <person name="Brun Y.V."/>
            <person name="Woyke T."/>
        </authorList>
    </citation>
    <scope>NUCLEOTIDE SEQUENCE [LARGE SCALE GENOMIC DNA]</scope>
    <source>
        <strain evidence="3">ATCC 15261 / DSM 4724 / KCTC 12464 / NCIMB 9791 / VKM B-1370 / CB 48</strain>
        <plasmid evidence="3">pASTEX02</plasmid>
    </source>
</reference>
<dbReference type="PANTHER" id="PTHR43196">
    <property type="entry name" value="SULFATE ADENYLYLTRANSFERASE SUBUNIT 2"/>
    <property type="match status" value="1"/>
</dbReference>
<dbReference type="InterPro" id="IPR002500">
    <property type="entry name" value="PAPS_reduct_dom"/>
</dbReference>
<dbReference type="EMBL" id="CP002398">
    <property type="protein sequence ID" value="ADU15422.1"/>
    <property type="molecule type" value="Genomic_DNA"/>
</dbReference>
<dbReference type="InterPro" id="IPR014729">
    <property type="entry name" value="Rossmann-like_a/b/a_fold"/>
</dbReference>
<dbReference type="InterPro" id="IPR050128">
    <property type="entry name" value="Sulfate_adenylyltrnsfr_sub2"/>
</dbReference>
<evidence type="ECO:0000313" key="2">
    <source>
        <dbReference type="EMBL" id="ADU15422.1"/>
    </source>
</evidence>
<dbReference type="OrthoDB" id="9774475at2"/>